<evidence type="ECO:0000256" key="2">
    <source>
        <dbReference type="ARBA" id="ARBA00022759"/>
    </source>
</evidence>
<dbReference type="CDD" id="cd10455">
    <property type="entry name" value="GIY-YIG_SLX1"/>
    <property type="match status" value="1"/>
</dbReference>
<comment type="similarity">
    <text evidence="8">Belongs to the SLX1 family.</text>
</comment>
<evidence type="ECO:0000256" key="3">
    <source>
        <dbReference type="ARBA" id="ARBA00022763"/>
    </source>
</evidence>
<dbReference type="PANTHER" id="PTHR20208:SF10">
    <property type="entry name" value="STRUCTURE-SPECIFIC ENDONUCLEASE SUBUNIT SLX1"/>
    <property type="match status" value="1"/>
</dbReference>
<dbReference type="PROSITE" id="PS50164">
    <property type="entry name" value="GIY_YIG"/>
    <property type="match status" value="1"/>
</dbReference>
<gene>
    <name evidence="10" type="ORF">J8273_4867</name>
</gene>
<reference evidence="10" key="1">
    <citation type="submission" date="2021-05" db="EMBL/GenBank/DDBJ databases">
        <title>A free-living protist that lacks canonical eukaryotic 1 DNA replication and segregation systems.</title>
        <authorList>
            <person name="Salas-Leiva D.E."/>
            <person name="Tromer E.C."/>
            <person name="Curtis B.A."/>
            <person name="Jerlstrom-Hultqvist J."/>
            <person name="Kolisko M."/>
            <person name="Yi Z."/>
            <person name="Salas-Leiva J.S."/>
            <person name="Gallot-Lavallee L."/>
            <person name="Kops G.J.P.L."/>
            <person name="Archibald J.M."/>
            <person name="Simpson A.G.B."/>
            <person name="Roger A.J."/>
        </authorList>
    </citation>
    <scope>NUCLEOTIDE SEQUENCE</scope>
    <source>
        <strain evidence="10">BICM</strain>
    </source>
</reference>
<protein>
    <recommendedName>
        <fullName evidence="8">Structure-specific endonuclease subunit SLX1 homolog</fullName>
        <ecNumber evidence="8">3.1.-.-</ecNumber>
    </recommendedName>
</protein>
<keyword evidence="3 8" id="KW-0227">DNA damage</keyword>
<dbReference type="GO" id="GO:0008821">
    <property type="term" value="F:crossover junction DNA endonuclease activity"/>
    <property type="evidence" value="ECO:0007669"/>
    <property type="project" value="TreeGrafter"/>
</dbReference>
<dbReference type="GO" id="GO:0000724">
    <property type="term" value="P:double-strand break repair via homologous recombination"/>
    <property type="evidence" value="ECO:0007669"/>
    <property type="project" value="TreeGrafter"/>
</dbReference>
<evidence type="ECO:0000313" key="10">
    <source>
        <dbReference type="EMBL" id="KAG9393748.1"/>
    </source>
</evidence>
<evidence type="ECO:0000256" key="4">
    <source>
        <dbReference type="ARBA" id="ARBA00022801"/>
    </source>
</evidence>
<comment type="subunit">
    <text evidence="8">Forms a heterodimer with a member of the SLX4 family.</text>
</comment>
<organism evidence="10 11">
    <name type="scientific">Carpediemonas membranifera</name>
    <dbReference type="NCBI Taxonomy" id="201153"/>
    <lineage>
        <taxon>Eukaryota</taxon>
        <taxon>Metamonada</taxon>
        <taxon>Carpediemonas-like organisms</taxon>
        <taxon>Carpediemonas</taxon>
    </lineage>
</organism>
<comment type="caution">
    <text evidence="10">The sequence shown here is derived from an EMBL/GenBank/DDBJ whole genome shotgun (WGS) entry which is preliminary data.</text>
</comment>
<comment type="subcellular location">
    <subcellularLocation>
        <location evidence="8">Nucleus</location>
    </subcellularLocation>
</comment>
<dbReference type="PANTHER" id="PTHR20208">
    <property type="entry name" value="STRUCTURE-SPECIFIC ENDONUCLEASE SUBUNIT SLX1"/>
    <property type="match status" value="1"/>
</dbReference>
<dbReference type="GO" id="GO:0033557">
    <property type="term" value="C:Slx1-Slx4 complex"/>
    <property type="evidence" value="ECO:0007669"/>
    <property type="project" value="UniProtKB-UniRule"/>
</dbReference>
<dbReference type="SUPFAM" id="SSF82771">
    <property type="entry name" value="GIY-YIG endonuclease"/>
    <property type="match status" value="1"/>
</dbReference>
<comment type="cofactor">
    <cofactor evidence="8">
        <name>a divalent metal cation</name>
        <dbReference type="ChEBI" id="CHEBI:60240"/>
    </cofactor>
</comment>
<dbReference type="InterPro" id="IPR000305">
    <property type="entry name" value="GIY-YIG_endonuc"/>
</dbReference>
<keyword evidence="1 8" id="KW-0540">Nuclease</keyword>
<dbReference type="Pfam" id="PF21202">
    <property type="entry name" value="SLX1_C"/>
    <property type="match status" value="1"/>
</dbReference>
<dbReference type="Gene3D" id="3.40.1440.10">
    <property type="entry name" value="GIY-YIG endonuclease"/>
    <property type="match status" value="1"/>
</dbReference>
<dbReference type="Proteomes" id="UP000717585">
    <property type="component" value="Unassembled WGS sequence"/>
</dbReference>
<dbReference type="EC" id="3.1.-.-" evidence="8"/>
<evidence type="ECO:0000256" key="6">
    <source>
        <dbReference type="ARBA" id="ARBA00023204"/>
    </source>
</evidence>
<name>A0A8J6ATJ5_9EUKA</name>
<evidence type="ECO:0000259" key="9">
    <source>
        <dbReference type="PROSITE" id="PS50164"/>
    </source>
</evidence>
<dbReference type="InterPro" id="IPR050381">
    <property type="entry name" value="SLX1_endonuclease"/>
</dbReference>
<evidence type="ECO:0000256" key="5">
    <source>
        <dbReference type="ARBA" id="ARBA00023172"/>
    </source>
</evidence>
<feature type="domain" description="GIY-YIG" evidence="9">
    <location>
        <begin position="9"/>
        <end position="91"/>
    </location>
</feature>
<dbReference type="InterPro" id="IPR027520">
    <property type="entry name" value="Slx1"/>
</dbReference>
<dbReference type="Pfam" id="PF01541">
    <property type="entry name" value="GIY-YIG"/>
    <property type="match status" value="1"/>
</dbReference>
<evidence type="ECO:0000256" key="1">
    <source>
        <dbReference type="ARBA" id="ARBA00022722"/>
    </source>
</evidence>
<dbReference type="InterPro" id="IPR035901">
    <property type="entry name" value="GIY-YIG_endonuc_sf"/>
</dbReference>
<keyword evidence="7 8" id="KW-0539">Nucleus</keyword>
<sequence>MNVFTGPDGFHGCYLLGCLNEKYLNHAYIGYTVNMQRRIRQHNGQIANGARRTSKKKPWQVICFVHGFSNNIAGLQFEWNWTYPTDSVLLRDIVSGKSFGRHNLVTYSMNVLKLMLQTPPWSLMPLAVHWVNPHPWAEDIPLVLGKHMPVTTGPLDKCIFLDKSACALDIAEDGTRAVCSICDCAVSGDTVGCPLCYIPAHPECLAAWALKDVPDGLVPTEFECPGCHETVSWAACVRMGFEKPKEY</sequence>
<accession>A0A8J6ATJ5</accession>
<keyword evidence="6 8" id="KW-0234">DNA repair</keyword>
<comment type="function">
    <text evidence="8">Catalytic subunit of a heterodimeric structure-specific endonuclease that resolves DNA secondary structures generated during DNA repair and recombination. Has endonuclease activity towards branched DNA substrates, introducing single-strand cuts in duplex DNA close to junctions with ss-DNA.</text>
</comment>
<dbReference type="Gene3D" id="3.30.40.10">
    <property type="entry name" value="Zinc/RING finger domain, C3HC4 (zinc finger)"/>
    <property type="match status" value="1"/>
</dbReference>
<dbReference type="InterPro" id="IPR048749">
    <property type="entry name" value="SLX1_C"/>
</dbReference>
<comment type="caution">
    <text evidence="8">Lacks conserved residue(s) required for the propagation of feature annotation.</text>
</comment>
<dbReference type="InterPro" id="IPR013083">
    <property type="entry name" value="Znf_RING/FYVE/PHD"/>
</dbReference>
<dbReference type="AlphaFoldDB" id="A0A8J6ATJ5"/>
<dbReference type="OrthoDB" id="24645at2759"/>
<keyword evidence="11" id="KW-1185">Reference proteome</keyword>
<evidence type="ECO:0000313" key="11">
    <source>
        <dbReference type="Proteomes" id="UP000717585"/>
    </source>
</evidence>
<proteinExistence type="inferred from homology"/>
<keyword evidence="2 8" id="KW-0255">Endonuclease</keyword>
<keyword evidence="5 8" id="KW-0233">DNA recombination</keyword>
<dbReference type="HAMAP" id="MF_03100">
    <property type="entry name" value="Endonuc_su_Slx1"/>
    <property type="match status" value="1"/>
</dbReference>
<dbReference type="EMBL" id="JAHDYR010000021">
    <property type="protein sequence ID" value="KAG9393748.1"/>
    <property type="molecule type" value="Genomic_DNA"/>
</dbReference>
<keyword evidence="4 8" id="KW-0378">Hydrolase</keyword>
<dbReference type="GO" id="GO:0017108">
    <property type="term" value="F:5'-flap endonuclease activity"/>
    <property type="evidence" value="ECO:0007669"/>
    <property type="project" value="InterPro"/>
</dbReference>
<evidence type="ECO:0000256" key="8">
    <source>
        <dbReference type="HAMAP-Rule" id="MF_03100"/>
    </source>
</evidence>
<evidence type="ECO:0000256" key="7">
    <source>
        <dbReference type="ARBA" id="ARBA00023242"/>
    </source>
</evidence>